<dbReference type="InterPro" id="IPR036942">
    <property type="entry name" value="Beta-barrel_TonB_sf"/>
</dbReference>
<sequence>MAKRIRLAYLCSVLALPLWAQSIQNDSIQELQEIILISNTKNNTPNNPIASIENYLKQAKSIDMIQRGNYAWEPTLNSMATERISLTIDGMHIFNACTDKMDPITSYVETSNLQQASIQSGQQGNHYGPTLGGSIDLQTRRPNFTTSPQWEGNLNLGYETNNQLKTAGIILQYTSPKWYFQTQTTLRDAGNYKAGNRQEILYSQYTKTNASGVLGYSISPNKTLETQVIYDKATDVGYPALPMDVSLAEALITSIRYEVKPLFSFIDNWETKLYYNTITHRMDDTKRPPETIAIHMDMPGWSNTYGLYSSIKSTQKNHHLSGTINSYYNKSLAEMTMYPNNPNEKEMFMYTWPDVHTQYTGINLQDHWEIDKEKSLQITASMGVHANQIKNQIALESLQIFYPDMNNSKTRLLGSAAVNYIIKKSNWNYGVGTALGNRAPSVSEGYGFYLFNSSEQFDYIGNPNLKNEISSEINAFLSYTSPTLSSRLSGSFFHIQHYIIGNIIPELSAMTIGAKGVKQYNNLTYAQLATLNWSNTYKINNQWRFNINIRYNYGEDNDKNHLPFISPLSYGSSITYTKNKLQTSLELQANSTHNSNAQVYGEQRTPSYAILNWNINHSWSVYRNTMTIHCGVSNIFDKYYTTYSDWNSIPRTGRNLSINLQYSW</sequence>
<feature type="signal peptide" evidence="4">
    <location>
        <begin position="1"/>
        <end position="20"/>
    </location>
</feature>
<evidence type="ECO:0000256" key="1">
    <source>
        <dbReference type="ARBA" id="ARBA00004442"/>
    </source>
</evidence>
<gene>
    <name evidence="5" type="ORF">SAMN04487893_103134</name>
</gene>
<dbReference type="SUPFAM" id="SSF56935">
    <property type="entry name" value="Porins"/>
    <property type="match status" value="1"/>
</dbReference>
<dbReference type="Gene3D" id="2.40.170.20">
    <property type="entry name" value="TonB-dependent receptor, beta-barrel domain"/>
    <property type="match status" value="1"/>
</dbReference>
<comment type="subcellular location">
    <subcellularLocation>
        <location evidence="1">Cell outer membrane</location>
    </subcellularLocation>
</comment>
<evidence type="ECO:0000256" key="2">
    <source>
        <dbReference type="ARBA" id="ARBA00023136"/>
    </source>
</evidence>
<keyword evidence="6" id="KW-1185">Reference proteome</keyword>
<evidence type="ECO:0000256" key="4">
    <source>
        <dbReference type="SAM" id="SignalP"/>
    </source>
</evidence>
<name>A0A1I3NMT8_9FLAO</name>
<accession>A0A1I3NMT8</accession>
<dbReference type="STRING" id="1150112.SAMN04487893_103134"/>
<dbReference type="EMBL" id="FORU01000003">
    <property type="protein sequence ID" value="SFJ10487.1"/>
    <property type="molecule type" value="Genomic_DNA"/>
</dbReference>
<dbReference type="RefSeq" id="WP_090678220.1">
    <property type="nucleotide sequence ID" value="NZ_FORU01000003.1"/>
</dbReference>
<protein>
    <submittedName>
        <fullName evidence="5">Iron complex outermembrane recepter protein</fullName>
    </submittedName>
</protein>
<feature type="chain" id="PRO_5017409734" evidence="4">
    <location>
        <begin position="21"/>
        <end position="664"/>
    </location>
</feature>
<dbReference type="AlphaFoldDB" id="A0A1I3NMT8"/>
<dbReference type="OrthoDB" id="9759247at2"/>
<dbReference type="Proteomes" id="UP000243887">
    <property type="component" value="Unassembled WGS sequence"/>
</dbReference>
<evidence type="ECO:0000313" key="5">
    <source>
        <dbReference type="EMBL" id="SFJ10487.1"/>
    </source>
</evidence>
<keyword evidence="2" id="KW-0472">Membrane</keyword>
<reference evidence="6" key="1">
    <citation type="submission" date="2016-10" db="EMBL/GenBank/DDBJ databases">
        <authorList>
            <person name="Varghese N."/>
            <person name="Submissions S."/>
        </authorList>
    </citation>
    <scope>NUCLEOTIDE SEQUENCE [LARGE SCALE GENOMIC DNA]</scope>
    <source>
        <strain evidence="6">DSM 26542</strain>
    </source>
</reference>
<proteinExistence type="predicted"/>
<evidence type="ECO:0000313" key="6">
    <source>
        <dbReference type="Proteomes" id="UP000243887"/>
    </source>
</evidence>
<keyword evidence="3" id="KW-0998">Cell outer membrane</keyword>
<dbReference type="GO" id="GO:0009279">
    <property type="term" value="C:cell outer membrane"/>
    <property type="evidence" value="ECO:0007669"/>
    <property type="project" value="UniProtKB-SubCell"/>
</dbReference>
<organism evidence="5 6">
    <name type="scientific">Myroides guanonis</name>
    <dbReference type="NCBI Taxonomy" id="1150112"/>
    <lineage>
        <taxon>Bacteria</taxon>
        <taxon>Pseudomonadati</taxon>
        <taxon>Bacteroidota</taxon>
        <taxon>Flavobacteriia</taxon>
        <taxon>Flavobacteriales</taxon>
        <taxon>Flavobacteriaceae</taxon>
        <taxon>Myroides</taxon>
    </lineage>
</organism>
<evidence type="ECO:0000256" key="3">
    <source>
        <dbReference type="ARBA" id="ARBA00023237"/>
    </source>
</evidence>
<keyword evidence="4" id="KW-0732">Signal</keyword>